<name>A0A2G6PG11_9GAMM</name>
<dbReference type="InterPro" id="IPR011852">
    <property type="entry name" value="TRAP_TAXI"/>
</dbReference>
<gene>
    <name evidence="2" type="ORF">CSA09_00780</name>
</gene>
<dbReference type="Pfam" id="PF16868">
    <property type="entry name" value="NMT1_3"/>
    <property type="match status" value="1"/>
</dbReference>
<evidence type="ECO:0000313" key="2">
    <source>
        <dbReference type="EMBL" id="PIE83442.1"/>
    </source>
</evidence>
<dbReference type="Proteomes" id="UP000229278">
    <property type="component" value="Unassembled WGS sequence"/>
</dbReference>
<reference evidence="2 3" key="1">
    <citation type="submission" date="2017-10" db="EMBL/GenBank/DDBJ databases">
        <title>Novel microbial diversity and functional potential in the marine mammal oral microbiome.</title>
        <authorList>
            <person name="Dudek N.K."/>
            <person name="Sun C.L."/>
            <person name="Burstein D."/>
            <person name="Kantor R.S."/>
            <person name="Aliaga Goltsman D.S."/>
            <person name="Bik E.M."/>
            <person name="Thomas B.C."/>
            <person name="Banfield J.F."/>
            <person name="Relman D.A."/>
        </authorList>
    </citation>
    <scope>NUCLEOTIDE SEQUENCE [LARGE SCALE GENOMIC DNA]</scope>
    <source>
        <strain evidence="2">DOLJORAL78_50_517</strain>
    </source>
</reference>
<accession>A0A2G6PG11</accession>
<dbReference type="Gene3D" id="3.40.190.10">
    <property type="entry name" value="Periplasmic binding protein-like II"/>
    <property type="match status" value="2"/>
</dbReference>
<feature type="transmembrane region" description="Helical" evidence="1">
    <location>
        <begin position="12"/>
        <end position="32"/>
    </location>
</feature>
<dbReference type="SUPFAM" id="SSF53850">
    <property type="entry name" value="Periplasmic binding protein-like II"/>
    <property type="match status" value="1"/>
</dbReference>
<evidence type="ECO:0000256" key="1">
    <source>
        <dbReference type="SAM" id="Phobius"/>
    </source>
</evidence>
<dbReference type="PANTHER" id="PTHR42941:SF1">
    <property type="entry name" value="SLL1037 PROTEIN"/>
    <property type="match status" value="1"/>
</dbReference>
<keyword evidence="1" id="KW-1133">Transmembrane helix</keyword>
<dbReference type="AlphaFoldDB" id="A0A2G6PG11"/>
<dbReference type="PANTHER" id="PTHR42941">
    <property type="entry name" value="SLL1037 PROTEIN"/>
    <property type="match status" value="1"/>
</dbReference>
<dbReference type="EMBL" id="PDTV01000004">
    <property type="protein sequence ID" value="PIE83442.1"/>
    <property type="molecule type" value="Genomic_DNA"/>
</dbReference>
<feature type="transmembrane region" description="Helical" evidence="1">
    <location>
        <begin position="333"/>
        <end position="352"/>
    </location>
</feature>
<dbReference type="NCBIfam" id="TIGR02122">
    <property type="entry name" value="TRAP_TAXI"/>
    <property type="match status" value="1"/>
</dbReference>
<keyword evidence="1" id="KW-0472">Membrane</keyword>
<protein>
    <submittedName>
        <fullName evidence="2">C4-dicarboxylate ABC transporter substrate-binding protein</fullName>
    </submittedName>
</protein>
<keyword evidence="1" id="KW-0812">Transmembrane</keyword>
<evidence type="ECO:0000313" key="3">
    <source>
        <dbReference type="Proteomes" id="UP000229278"/>
    </source>
</evidence>
<organism evidence="2 3">
    <name type="scientific">Candidatus Contendibacter odensensis</name>
    <dbReference type="NCBI Taxonomy" id="1400860"/>
    <lineage>
        <taxon>Bacteria</taxon>
        <taxon>Pseudomonadati</taxon>
        <taxon>Pseudomonadota</taxon>
        <taxon>Gammaproteobacteria</taxon>
        <taxon>Candidatus Competibacteraceae</taxon>
        <taxon>Candidatus Contendibacter</taxon>
    </lineage>
</organism>
<comment type="caution">
    <text evidence="2">The sequence shown here is derived from an EMBL/GenBank/DDBJ whole genome shotgun (WGS) entry which is preliminary data.</text>
</comment>
<proteinExistence type="predicted"/>
<sequence length="433" mass="48605">MATERRWSGVLKLYGPVSLIILFSFVLAFQFIKPAPPNSVRIATGSTEGSYYAFAQQYAEVLAREGIRLEVVSTGGSIDNLRLLSEGQVDLAFIQGGVTPEAQSQNFEALGSMYFEPLWLFHQADLNLDRLPSLRGLKIGIGCAGSGTEALVEQLLSANGVNVRNATLRKIGGSSAASALKRGDLNAAFYITSPANPLMQELLGNDQIKLSSFSRAAAYVQRYPYLSVVQLAEGAIDLASNNPGRTVDLLAVPAQLVAKPDLHPAVIDLLLLAAERLHSQGDWFEKKGQFPSEQFLDFPLNKEAARFYKYGPPLLQRFLPFWAASLIDRLKIMLLPLIVLLMPLFKVMPPLYQWRMRSRIYRWYRELDNVNLSWSDSQTPDQREQAIYELERIDNEVLHLEVPLSYSEHLYHLRQHIQLVRQKIQSEGGDAHY</sequence>